<comment type="similarity">
    <text evidence="1">Belongs to the zinc-containing alcohol dehydrogenase family.</text>
</comment>
<sequence>MPSTHEAAVLKSVGSPLEVIRRTTPEPEPGPDEILIEVKAIAVNPVDYYMRDMGFPPVPVLPAVLGEDVAGIVVKHGFGVDPSDSPAVGSRVLALASSFYHEGSPDHGAFQKYTTARSEGVINLPDSLSFEEGAIMPLAVLTALSGYTTIGIPLDTKFKPEDKEAILIWGGSSSVGSFAVQTAKSLGFTVFATAGAKNLEYVKSLGADAVFDYKSPTVVQDIATKAKADGVLLRTAHTIVDNALQQTLDVLKETKGDHPAQVAHAPLLPENAPSLDNTEIKFTYPPTNPEERNKQLYTCFHGWLKDGLAAGSVIPSPRMQVVPGDIGGLNKALDVLKAGVSGVKVVVSC</sequence>
<dbReference type="AlphaFoldDB" id="A0A0F4GJE1"/>
<dbReference type="InterPro" id="IPR036291">
    <property type="entry name" value="NAD(P)-bd_dom_sf"/>
</dbReference>
<evidence type="ECO:0000313" key="5">
    <source>
        <dbReference type="EMBL" id="KJX97481.1"/>
    </source>
</evidence>
<organism evidence="5 6">
    <name type="scientific">Zymoseptoria brevis</name>
    <dbReference type="NCBI Taxonomy" id="1047168"/>
    <lineage>
        <taxon>Eukaryota</taxon>
        <taxon>Fungi</taxon>
        <taxon>Dikarya</taxon>
        <taxon>Ascomycota</taxon>
        <taxon>Pezizomycotina</taxon>
        <taxon>Dothideomycetes</taxon>
        <taxon>Dothideomycetidae</taxon>
        <taxon>Mycosphaerellales</taxon>
        <taxon>Mycosphaerellaceae</taxon>
        <taxon>Zymoseptoria</taxon>
    </lineage>
</organism>
<dbReference type="CDD" id="cd08249">
    <property type="entry name" value="enoyl_reductase_like"/>
    <property type="match status" value="1"/>
</dbReference>
<dbReference type="SMART" id="SM00829">
    <property type="entry name" value="PKS_ER"/>
    <property type="match status" value="1"/>
</dbReference>
<evidence type="ECO:0000256" key="3">
    <source>
        <dbReference type="ARBA" id="ARBA00023002"/>
    </source>
</evidence>
<dbReference type="InterPro" id="IPR013149">
    <property type="entry name" value="ADH-like_C"/>
</dbReference>
<dbReference type="InterPro" id="IPR020843">
    <property type="entry name" value="ER"/>
</dbReference>
<comment type="subunit">
    <text evidence="2">Monomer.</text>
</comment>
<dbReference type="EMBL" id="LAFY01000477">
    <property type="protein sequence ID" value="KJX97481.1"/>
    <property type="molecule type" value="Genomic_DNA"/>
</dbReference>
<name>A0A0F4GJE1_9PEZI</name>
<feature type="domain" description="Enoyl reductase (ER)" evidence="4">
    <location>
        <begin position="14"/>
        <end position="347"/>
    </location>
</feature>
<reference evidence="5 6" key="1">
    <citation type="submission" date="2015-03" db="EMBL/GenBank/DDBJ databases">
        <title>RNA-seq based gene annotation and comparative genomics of four Zymoseptoria species reveal species-specific pathogenicity related genes and transposable element activity.</title>
        <authorList>
            <person name="Grandaubert J."/>
            <person name="Bhattacharyya A."/>
            <person name="Stukenbrock E.H."/>
        </authorList>
    </citation>
    <scope>NUCLEOTIDE SEQUENCE [LARGE SCALE GENOMIC DNA]</scope>
    <source>
        <strain evidence="5 6">Zb18110</strain>
    </source>
</reference>
<gene>
    <name evidence="5" type="ORF">TI39_contig485g00005</name>
</gene>
<dbReference type="GO" id="GO:0016651">
    <property type="term" value="F:oxidoreductase activity, acting on NAD(P)H"/>
    <property type="evidence" value="ECO:0007669"/>
    <property type="project" value="InterPro"/>
</dbReference>
<protein>
    <submittedName>
        <fullName evidence="5">Zinc-binding alcohol dehydrogenase domain-containing protein cipB</fullName>
    </submittedName>
</protein>
<dbReference type="SUPFAM" id="SSF50129">
    <property type="entry name" value="GroES-like"/>
    <property type="match status" value="1"/>
</dbReference>
<evidence type="ECO:0000256" key="1">
    <source>
        <dbReference type="ARBA" id="ARBA00008072"/>
    </source>
</evidence>
<dbReference type="PANTHER" id="PTHR45348:SF2">
    <property type="entry name" value="ZINC-TYPE ALCOHOL DEHYDROGENASE-LIKE PROTEIN C2E1P3.01"/>
    <property type="match status" value="1"/>
</dbReference>
<comment type="caution">
    <text evidence="5">The sequence shown here is derived from an EMBL/GenBank/DDBJ whole genome shotgun (WGS) entry which is preliminary data.</text>
</comment>
<dbReference type="InterPro" id="IPR013154">
    <property type="entry name" value="ADH-like_N"/>
</dbReference>
<dbReference type="Gene3D" id="3.40.50.720">
    <property type="entry name" value="NAD(P)-binding Rossmann-like Domain"/>
    <property type="match status" value="1"/>
</dbReference>
<evidence type="ECO:0000256" key="2">
    <source>
        <dbReference type="ARBA" id="ARBA00011245"/>
    </source>
</evidence>
<accession>A0A0F4GJE1</accession>
<evidence type="ECO:0000259" key="4">
    <source>
        <dbReference type="SMART" id="SM00829"/>
    </source>
</evidence>
<dbReference type="Gene3D" id="3.90.180.10">
    <property type="entry name" value="Medium-chain alcohol dehydrogenases, catalytic domain"/>
    <property type="match status" value="1"/>
</dbReference>
<keyword evidence="3" id="KW-0560">Oxidoreductase</keyword>
<dbReference type="Proteomes" id="UP000033647">
    <property type="component" value="Unassembled WGS sequence"/>
</dbReference>
<evidence type="ECO:0000313" key="6">
    <source>
        <dbReference type="Proteomes" id="UP000033647"/>
    </source>
</evidence>
<dbReference type="Pfam" id="PF00107">
    <property type="entry name" value="ADH_zinc_N"/>
    <property type="match status" value="1"/>
</dbReference>
<proteinExistence type="inferred from homology"/>
<dbReference type="Pfam" id="PF08240">
    <property type="entry name" value="ADH_N"/>
    <property type="match status" value="1"/>
</dbReference>
<dbReference type="InterPro" id="IPR011032">
    <property type="entry name" value="GroES-like_sf"/>
</dbReference>
<dbReference type="OrthoDB" id="10257049at2759"/>
<dbReference type="PANTHER" id="PTHR45348">
    <property type="entry name" value="HYPOTHETICAL OXIDOREDUCTASE (EUROFUNG)"/>
    <property type="match status" value="1"/>
</dbReference>
<dbReference type="InterPro" id="IPR047122">
    <property type="entry name" value="Trans-enoyl_RdTase-like"/>
</dbReference>
<dbReference type="SUPFAM" id="SSF51735">
    <property type="entry name" value="NAD(P)-binding Rossmann-fold domains"/>
    <property type="match status" value="1"/>
</dbReference>
<keyword evidence="6" id="KW-1185">Reference proteome</keyword>
<dbReference type="STRING" id="1047168.A0A0F4GJE1"/>